<evidence type="ECO:0000256" key="2">
    <source>
        <dbReference type="ARBA" id="ARBA00009700"/>
    </source>
</evidence>
<accession>A0ABQ8ZF14</accession>
<feature type="transmembrane region" description="Helical" evidence="8">
    <location>
        <begin position="210"/>
        <end position="229"/>
    </location>
</feature>
<dbReference type="Pfam" id="PF07851">
    <property type="entry name" value="TMEM120A-B"/>
    <property type="match status" value="1"/>
</dbReference>
<keyword evidence="6" id="KW-0175">Coiled coil</keyword>
<gene>
    <name evidence="9" type="ORF">M0813_11557</name>
</gene>
<keyword evidence="3 8" id="KW-0812">Transmembrane</keyword>
<comment type="caution">
    <text evidence="9">The sequence shown here is derived from an EMBL/GenBank/DDBJ whole genome shotgun (WGS) entry which is preliminary data.</text>
</comment>
<dbReference type="Proteomes" id="UP001150062">
    <property type="component" value="Unassembled WGS sequence"/>
</dbReference>
<feature type="coiled-coil region" evidence="6">
    <location>
        <begin position="35"/>
        <end position="97"/>
    </location>
</feature>
<reference evidence="9" key="1">
    <citation type="submission" date="2022-08" db="EMBL/GenBank/DDBJ databases">
        <title>Novel sulfate-reducing endosymbionts in the free-living metamonad Anaeramoeba.</title>
        <authorList>
            <person name="Jerlstrom-Hultqvist J."/>
            <person name="Cepicka I."/>
            <person name="Gallot-Lavallee L."/>
            <person name="Salas-Leiva D."/>
            <person name="Curtis B.A."/>
            <person name="Zahonova K."/>
            <person name="Pipaliya S."/>
            <person name="Dacks J."/>
            <person name="Roger A.J."/>
        </authorList>
    </citation>
    <scope>NUCLEOTIDE SEQUENCE</scope>
    <source>
        <strain evidence="9">Schooner1</strain>
    </source>
</reference>
<feature type="transmembrane region" description="Helical" evidence="8">
    <location>
        <begin position="330"/>
        <end position="348"/>
    </location>
</feature>
<evidence type="ECO:0000256" key="7">
    <source>
        <dbReference type="SAM" id="MobiDB-lite"/>
    </source>
</evidence>
<sequence>MTTTEEKPKEQTTKQLIKEEKESFLKDLSDFSTSFQACQNKIQSYRQEMEGANKIEKDSKKDLRSLSYELKRLQYVLQKLKNSKALSKEEYENFKIDLTNNRSYIRVLGSELPNKTNDFLSFFLGNVTFYITDYTERIKCKTDYEKFKKKMLMIFGIFSCLMLLGYKFKTILILRLISIPYHLVPFYYYLSLTMRESVLKSNGSNITRWWTAHHFLAFFFSGFILFWPFESFLNIFASKFYIFSIYVSFTQLSLHYFQVKWLYKLRALGNASIEDTVNCDTPVTHFTPRFRIQLPFTIAQNLFMLYLSFYLIKSFILIKESPNHCLISGLLLFALVIGNSISCVKNILNSLKTRSLKKPTNKISNLSWLIAKKIQELQNKSDDSDNSKKGSSSKHEGDNANDNLKKKENINIESKTTEVIEIDNNNKEKSGSSNNQQNNENQEEVIDIVIEKEMEKEKEKEKEKGKEKEKEKERDVEREREKEKVKEIEMVEKEKKTEEKKEK</sequence>
<keyword evidence="10" id="KW-1185">Reference proteome</keyword>
<dbReference type="InterPro" id="IPR012926">
    <property type="entry name" value="TMEM120A/B"/>
</dbReference>
<organism evidence="9 10">
    <name type="scientific">Anaeramoeba flamelloides</name>
    <dbReference type="NCBI Taxonomy" id="1746091"/>
    <lineage>
        <taxon>Eukaryota</taxon>
        <taxon>Metamonada</taxon>
        <taxon>Anaeramoebidae</taxon>
        <taxon>Anaeramoeba</taxon>
    </lineage>
</organism>
<evidence type="ECO:0000256" key="3">
    <source>
        <dbReference type="ARBA" id="ARBA00022692"/>
    </source>
</evidence>
<evidence type="ECO:0000256" key="6">
    <source>
        <dbReference type="SAM" id="Coils"/>
    </source>
</evidence>
<feature type="transmembrane region" description="Helical" evidence="8">
    <location>
        <begin position="151"/>
        <end position="166"/>
    </location>
</feature>
<name>A0ABQ8ZF14_9EUKA</name>
<comment type="subcellular location">
    <subcellularLocation>
        <location evidence="1">Membrane</location>
        <topology evidence="1">Multi-pass membrane protein</topology>
    </subcellularLocation>
</comment>
<feature type="transmembrane region" description="Helical" evidence="8">
    <location>
        <begin position="172"/>
        <end position="190"/>
    </location>
</feature>
<evidence type="ECO:0000313" key="10">
    <source>
        <dbReference type="Proteomes" id="UP001150062"/>
    </source>
</evidence>
<feature type="compositionally biased region" description="Low complexity" evidence="7">
    <location>
        <begin position="431"/>
        <end position="440"/>
    </location>
</feature>
<feature type="transmembrane region" description="Helical" evidence="8">
    <location>
        <begin position="298"/>
        <end position="318"/>
    </location>
</feature>
<comment type="similarity">
    <text evidence="2">Belongs to the TMEM120 family.</text>
</comment>
<feature type="compositionally biased region" description="Basic and acidic residues" evidence="7">
    <location>
        <begin position="379"/>
        <end position="430"/>
    </location>
</feature>
<dbReference type="PANTHER" id="PTHR21433">
    <property type="entry name" value="TRANSMEMBRANE PROTEIN INDUCED BY TUMOR NECROSIS FACTOR ALPHA"/>
    <property type="match status" value="1"/>
</dbReference>
<dbReference type="EMBL" id="JAOAOG010000006">
    <property type="protein sequence ID" value="KAJ6255341.1"/>
    <property type="molecule type" value="Genomic_DNA"/>
</dbReference>
<protein>
    <submittedName>
        <fullName evidence="9">Transmembrane protein induced by tumor necrosis factor alpha</fullName>
    </submittedName>
</protein>
<evidence type="ECO:0000256" key="8">
    <source>
        <dbReference type="SAM" id="Phobius"/>
    </source>
</evidence>
<keyword evidence="5 8" id="KW-0472">Membrane</keyword>
<evidence type="ECO:0000313" key="9">
    <source>
        <dbReference type="EMBL" id="KAJ6255341.1"/>
    </source>
</evidence>
<evidence type="ECO:0000256" key="1">
    <source>
        <dbReference type="ARBA" id="ARBA00004141"/>
    </source>
</evidence>
<feature type="compositionally biased region" description="Basic and acidic residues" evidence="7">
    <location>
        <begin position="449"/>
        <end position="503"/>
    </location>
</feature>
<keyword evidence="4 8" id="KW-1133">Transmembrane helix</keyword>
<proteinExistence type="inferred from homology"/>
<feature type="region of interest" description="Disordered" evidence="7">
    <location>
        <begin position="379"/>
        <end position="503"/>
    </location>
</feature>
<evidence type="ECO:0000256" key="4">
    <source>
        <dbReference type="ARBA" id="ARBA00022989"/>
    </source>
</evidence>
<evidence type="ECO:0000256" key="5">
    <source>
        <dbReference type="ARBA" id="ARBA00023136"/>
    </source>
</evidence>
<feature type="transmembrane region" description="Helical" evidence="8">
    <location>
        <begin position="235"/>
        <end position="257"/>
    </location>
</feature>
<dbReference type="PANTHER" id="PTHR21433:SF0">
    <property type="entry name" value="TRANSMEMBRANE PROTEIN 120 HOMOLOG"/>
    <property type="match status" value="1"/>
</dbReference>